<proteinExistence type="predicted"/>
<sequence length="239" mass="27377">MKATLLIKNIENLYTCNQKNRIEHHAFIALHHDKIIDFGHHDPKKWIDDATRVLDARGECVVPAFIDCHFNSPLDELDGDRMRKVSDALYAMRMNGILTLISKDPSMRRKELFQEVLTSRHNPRMPVIQGIPDEKIRIPFLLSCGMNSLPHKMYSMQPLAFVLYVYRGVGASDLLRAMTCNPAWEFGLRDLGVIEKGRQGDLLVLGAPTIEEYFSQVGKQGIHRMIKSGIQFYPEILRC</sequence>
<reference evidence="1" key="1">
    <citation type="submission" date="2019-04" db="EMBL/GenBank/DDBJ databases">
        <title>Microbes associate with the intestines of laboratory mice.</title>
        <authorList>
            <person name="Navarre W."/>
            <person name="Wong E."/>
            <person name="Huang K."/>
            <person name="Tropini C."/>
            <person name="Ng K."/>
            <person name="Yu B."/>
        </authorList>
    </citation>
    <scope>NUCLEOTIDE SEQUENCE</scope>
    <source>
        <strain evidence="1">NM09_H32</strain>
    </source>
</reference>
<evidence type="ECO:0000313" key="2">
    <source>
        <dbReference type="Proteomes" id="UP000308836"/>
    </source>
</evidence>
<keyword evidence="2" id="KW-1185">Reference proteome</keyword>
<organism evidence="1 2">
    <name type="scientific">Dubosiella muris</name>
    <dbReference type="NCBI Taxonomy" id="3038133"/>
    <lineage>
        <taxon>Bacteria</taxon>
        <taxon>Bacillati</taxon>
        <taxon>Bacillota</taxon>
        <taxon>Erysipelotrichia</taxon>
        <taxon>Erysipelotrichales</taxon>
        <taxon>Erysipelotrichaceae</taxon>
        <taxon>Dubosiella</taxon>
    </lineage>
</organism>
<comment type="caution">
    <text evidence="1">The sequence shown here is derived from an EMBL/GenBank/DDBJ whole genome shotgun (WGS) entry which is preliminary data.</text>
</comment>
<gene>
    <name evidence="1" type="ORF">E5336_02875</name>
</gene>
<name>A0AC61R9J7_9FIRM</name>
<dbReference type="EMBL" id="SRYG01000004">
    <property type="protein sequence ID" value="TGY66747.1"/>
    <property type="molecule type" value="Genomic_DNA"/>
</dbReference>
<accession>A0AC61R9J7</accession>
<dbReference type="Proteomes" id="UP000308836">
    <property type="component" value="Unassembled WGS sequence"/>
</dbReference>
<protein>
    <submittedName>
        <fullName evidence="1">Uncharacterized protein</fullName>
    </submittedName>
</protein>
<evidence type="ECO:0000313" key="1">
    <source>
        <dbReference type="EMBL" id="TGY66747.1"/>
    </source>
</evidence>